<dbReference type="PRINTS" id="PR00320">
    <property type="entry name" value="GPROTEINBRPT"/>
</dbReference>
<dbReference type="Proteomes" id="UP001182556">
    <property type="component" value="Unassembled WGS sequence"/>
</dbReference>
<accession>A0AAD9CY56</accession>
<feature type="compositionally biased region" description="Polar residues" evidence="5">
    <location>
        <begin position="494"/>
        <end position="503"/>
    </location>
</feature>
<sequence>MPVAGPSTASQPSLPLQHAPSPLQLAQGLAREEEEDEELRLLPKRGGRQLCVRHKQMANQNINAKLQKSLDSLPTSERGDITHLWSTFSNAPHAKRKLILEGILTMCCFSQLSHLSDSLDQIIRIDPFSLLPREVNLRILGYLDAISLGRAAQVSKSWKALADDDLLWRRMCGQHIDRKCEKCGWGLPLLERRRLKVELKDRSPAAAVSIGHHDHSHGEGGHEATKVVTRVEALGGKAPLIPNMLAARRLCDTPVSIWWNAGTKRAASSSPVSSTFESASKRPRVESDSEDEGVVPIAQSQAANEVRLTRPWKTVYCERLVVERNWRKGRCQTKTLKGHKDGVMCLQYHTSLTNPSYPVLITGSYDRTVRIWNLETGAEIRQLLGHTRAVRCLQFDQMLLFTGAMDGTVRMWNWRAGDCLRVLEGHSDGVVSLNYNGYLLATGSADSTINVWNFRTGNKFTLRGHEDWVNSVLLWDGKTSPGDMDPTAMPSFTRPRNGNSPAPGSSAARNDAADAQIDPGAMLFSGSDDGTVKLWDLASQTCVKTFTGHKAQIQSIKLIMVDMSDEEVAEQKHRRNMRKRAVSPSQSASESTPTPFIRASSTNVAHSPSPPPTPIDYEPHAHIASGPSGPKVFVHASSEDTKKATKAVQSGPDHRQKKPILATGSLDGTVKLWDVDSGEEISTLFGHIEGVWAVDMDALRMASASHDRTIKVWDRESGRCEQTLTGHCGAVTSLQLSDDMIVSGSDDGDVMIWNFGPSTNTPACEPLPA</sequence>
<dbReference type="SUPFAM" id="SSF50978">
    <property type="entry name" value="WD40 repeat-like"/>
    <property type="match status" value="2"/>
</dbReference>
<dbReference type="InterPro" id="IPR001680">
    <property type="entry name" value="WD40_rpt"/>
</dbReference>
<dbReference type="PROSITE" id="PS50294">
    <property type="entry name" value="WD_REPEATS_REGION"/>
    <property type="match status" value="4"/>
</dbReference>
<gene>
    <name evidence="7" type="ORF">DB88DRAFT_441414</name>
</gene>
<feature type="repeat" description="WD" evidence="4">
    <location>
        <begin position="383"/>
        <end position="422"/>
    </location>
</feature>
<protein>
    <submittedName>
        <fullName evidence="7">F-box protein</fullName>
    </submittedName>
</protein>
<keyword evidence="2" id="KW-0677">Repeat</keyword>
<dbReference type="PROSITE" id="PS00678">
    <property type="entry name" value="WD_REPEATS_1"/>
    <property type="match status" value="4"/>
</dbReference>
<dbReference type="InterPro" id="IPR036322">
    <property type="entry name" value="WD40_repeat_dom_sf"/>
</dbReference>
<feature type="compositionally biased region" description="Polar residues" evidence="5">
    <location>
        <begin position="583"/>
        <end position="606"/>
    </location>
</feature>
<reference evidence="7" key="1">
    <citation type="submission" date="2023-02" db="EMBL/GenBank/DDBJ databases">
        <title>Identification and recombinant expression of a fungal hydrolase from Papiliotrema laurentii that hydrolyzes apple cutin and clears colloidal polyester polyurethane.</title>
        <authorList>
            <consortium name="DOE Joint Genome Institute"/>
            <person name="Roman V.A."/>
            <person name="Bojanowski C."/>
            <person name="Crable B.R."/>
            <person name="Wagner D.N."/>
            <person name="Hung C.S."/>
            <person name="Nadeau L.J."/>
            <person name="Schratz L."/>
            <person name="Haridas S."/>
            <person name="Pangilinan J."/>
            <person name="Lipzen A."/>
            <person name="Na H."/>
            <person name="Yan M."/>
            <person name="Ng V."/>
            <person name="Grigoriev I.V."/>
            <person name="Spatafora J.W."/>
            <person name="Barlow D."/>
            <person name="Biffinger J."/>
            <person name="Kelley-Loughnane N."/>
            <person name="Varaljay V.A."/>
            <person name="Crookes-Goodson W.J."/>
        </authorList>
    </citation>
    <scope>NUCLEOTIDE SEQUENCE</scope>
    <source>
        <strain evidence="7">5307AH</strain>
    </source>
</reference>
<dbReference type="InterPro" id="IPR015943">
    <property type="entry name" value="WD40/YVTN_repeat-like_dom_sf"/>
</dbReference>
<feature type="repeat" description="WD" evidence="4">
    <location>
        <begin position="520"/>
        <end position="545"/>
    </location>
</feature>
<evidence type="ECO:0000256" key="3">
    <source>
        <dbReference type="ARBA" id="ARBA00022786"/>
    </source>
</evidence>
<dbReference type="PANTHER" id="PTHR19872">
    <property type="entry name" value="UBIQUITIN LIGASE SPECIFICITY FACTOR/HREP PROTEIN"/>
    <property type="match status" value="1"/>
</dbReference>
<dbReference type="PROSITE" id="PS50082">
    <property type="entry name" value="WD_REPEATS_2"/>
    <property type="match status" value="7"/>
</dbReference>
<proteinExistence type="predicted"/>
<keyword evidence="3" id="KW-0833">Ubl conjugation pathway</keyword>
<evidence type="ECO:0000313" key="8">
    <source>
        <dbReference type="Proteomes" id="UP001182556"/>
    </source>
</evidence>
<feature type="region of interest" description="Disordered" evidence="5">
    <location>
        <begin position="1"/>
        <end position="20"/>
    </location>
</feature>
<dbReference type="CDD" id="cd00200">
    <property type="entry name" value="WD40"/>
    <property type="match status" value="1"/>
</dbReference>
<dbReference type="FunFam" id="2.130.10.10:FF:000987">
    <property type="entry name" value="Unplaced genomic scaffold supercont1.16, whole genome shotgun sequence"/>
    <property type="match status" value="1"/>
</dbReference>
<evidence type="ECO:0000256" key="5">
    <source>
        <dbReference type="SAM" id="MobiDB-lite"/>
    </source>
</evidence>
<dbReference type="SMART" id="SM00256">
    <property type="entry name" value="FBOX"/>
    <property type="match status" value="1"/>
</dbReference>
<dbReference type="SUPFAM" id="SSF81383">
    <property type="entry name" value="F-box domain"/>
    <property type="match status" value="1"/>
</dbReference>
<dbReference type="PANTHER" id="PTHR19872:SF9">
    <property type="entry name" value="UBIQUITIN-BINDING SDF UBIQUITIN LIGASE COMPLEX SUBUNIT"/>
    <property type="match status" value="1"/>
</dbReference>
<dbReference type="SMART" id="SM00320">
    <property type="entry name" value="WD40"/>
    <property type="match status" value="7"/>
</dbReference>
<keyword evidence="8" id="KW-1185">Reference proteome</keyword>
<dbReference type="InterPro" id="IPR020472">
    <property type="entry name" value="WD40_PAC1"/>
</dbReference>
<dbReference type="PROSITE" id="PS50181">
    <property type="entry name" value="FBOX"/>
    <property type="match status" value="1"/>
</dbReference>
<dbReference type="Pfam" id="PF00400">
    <property type="entry name" value="WD40"/>
    <property type="match status" value="7"/>
</dbReference>
<dbReference type="AlphaFoldDB" id="A0AAD9CY56"/>
<dbReference type="Gene3D" id="1.20.1280.50">
    <property type="match status" value="1"/>
</dbReference>
<dbReference type="InterPro" id="IPR051075">
    <property type="entry name" value="SCF_subunit_WD-repeat"/>
</dbReference>
<dbReference type="Pfam" id="PF12937">
    <property type="entry name" value="F-box-like"/>
    <property type="match status" value="1"/>
</dbReference>
<evidence type="ECO:0000256" key="2">
    <source>
        <dbReference type="ARBA" id="ARBA00022737"/>
    </source>
</evidence>
<dbReference type="InterPro" id="IPR001810">
    <property type="entry name" value="F-box_dom"/>
</dbReference>
<comment type="caution">
    <text evidence="7">The sequence shown here is derived from an EMBL/GenBank/DDBJ whole genome shotgun (WGS) entry which is preliminary data.</text>
</comment>
<feature type="repeat" description="WD" evidence="4">
    <location>
        <begin position="724"/>
        <end position="754"/>
    </location>
</feature>
<dbReference type="EMBL" id="JAODAN010000008">
    <property type="protein sequence ID" value="KAK1922748.1"/>
    <property type="molecule type" value="Genomic_DNA"/>
</dbReference>
<dbReference type="FunFam" id="1.20.1280.50:FF:000051">
    <property type="entry name" value="F-box and WD-40 domain-containing protein MET30"/>
    <property type="match status" value="1"/>
</dbReference>
<feature type="domain" description="F-box" evidence="6">
    <location>
        <begin position="125"/>
        <end position="171"/>
    </location>
</feature>
<feature type="repeat" description="WD" evidence="4">
    <location>
        <begin position="423"/>
        <end position="462"/>
    </location>
</feature>
<feature type="repeat" description="WD" evidence="4">
    <location>
        <begin position="684"/>
        <end position="723"/>
    </location>
</feature>
<evidence type="ECO:0000313" key="7">
    <source>
        <dbReference type="EMBL" id="KAK1922748.1"/>
    </source>
</evidence>
<evidence type="ECO:0000259" key="6">
    <source>
        <dbReference type="PROSITE" id="PS50181"/>
    </source>
</evidence>
<feature type="region of interest" description="Disordered" evidence="5">
    <location>
        <begin position="480"/>
        <end position="511"/>
    </location>
</feature>
<feature type="compositionally biased region" description="Basic residues" evidence="5">
    <location>
        <begin position="572"/>
        <end position="581"/>
    </location>
</feature>
<organism evidence="7 8">
    <name type="scientific">Papiliotrema laurentii</name>
    <name type="common">Cryptococcus laurentii</name>
    <dbReference type="NCBI Taxonomy" id="5418"/>
    <lineage>
        <taxon>Eukaryota</taxon>
        <taxon>Fungi</taxon>
        <taxon>Dikarya</taxon>
        <taxon>Basidiomycota</taxon>
        <taxon>Agaricomycotina</taxon>
        <taxon>Tremellomycetes</taxon>
        <taxon>Tremellales</taxon>
        <taxon>Rhynchogastremaceae</taxon>
        <taxon>Papiliotrema</taxon>
    </lineage>
</organism>
<evidence type="ECO:0000256" key="1">
    <source>
        <dbReference type="ARBA" id="ARBA00022574"/>
    </source>
</evidence>
<feature type="region of interest" description="Disordered" evidence="5">
    <location>
        <begin position="569"/>
        <end position="627"/>
    </location>
</feature>
<dbReference type="CDD" id="cd22147">
    <property type="entry name" value="F-box_SpPof1-like"/>
    <property type="match status" value="1"/>
</dbReference>
<feature type="repeat" description="WD" evidence="4">
    <location>
        <begin position="336"/>
        <end position="382"/>
    </location>
</feature>
<dbReference type="InterPro" id="IPR036047">
    <property type="entry name" value="F-box-like_dom_sf"/>
</dbReference>
<dbReference type="Gene3D" id="2.130.10.10">
    <property type="entry name" value="YVTN repeat-like/Quinoprotein amine dehydrogenase"/>
    <property type="match status" value="2"/>
</dbReference>
<dbReference type="InterPro" id="IPR019775">
    <property type="entry name" value="WD40_repeat_CS"/>
</dbReference>
<feature type="compositionally biased region" description="Polar residues" evidence="5">
    <location>
        <begin position="267"/>
        <end position="278"/>
    </location>
</feature>
<feature type="region of interest" description="Disordered" evidence="5">
    <location>
        <begin position="267"/>
        <end position="293"/>
    </location>
</feature>
<evidence type="ECO:0000256" key="4">
    <source>
        <dbReference type="PROSITE-ProRule" id="PRU00221"/>
    </source>
</evidence>
<keyword evidence="1 4" id="KW-0853">WD repeat</keyword>
<name>A0AAD9CY56_PAPLA</name>
<feature type="repeat" description="WD" evidence="4">
    <location>
        <begin position="661"/>
        <end position="683"/>
    </location>
</feature>